<reference evidence="2 3" key="1">
    <citation type="journal article" date="2010" name="Plant Cell">
        <title>The Chlorella variabilis NC64A genome reveals adaptation to photosymbiosis, coevolution with viruses, and cryptic sex.</title>
        <authorList>
            <person name="Blanc G."/>
            <person name="Duncan G."/>
            <person name="Agarkova I."/>
            <person name="Borodovsky M."/>
            <person name="Gurnon J."/>
            <person name="Kuo A."/>
            <person name="Lindquist E."/>
            <person name="Lucas S."/>
            <person name="Pangilinan J."/>
            <person name="Polle J."/>
            <person name="Salamov A."/>
            <person name="Terry A."/>
            <person name="Yamada T."/>
            <person name="Dunigan D.D."/>
            <person name="Grigoriev I.V."/>
            <person name="Claverie J.M."/>
            <person name="Van Etten J.L."/>
        </authorList>
    </citation>
    <scope>NUCLEOTIDE SEQUENCE [LARGE SCALE GENOMIC DNA]</scope>
    <source>
        <strain evidence="2 3">NC64A</strain>
    </source>
</reference>
<evidence type="ECO:0000256" key="1">
    <source>
        <dbReference type="SAM" id="SignalP"/>
    </source>
</evidence>
<protein>
    <submittedName>
        <fullName evidence="2">Uncharacterized protein</fullName>
    </submittedName>
</protein>
<proteinExistence type="predicted"/>
<organism evidence="3">
    <name type="scientific">Chlorella variabilis</name>
    <name type="common">Green alga</name>
    <dbReference type="NCBI Taxonomy" id="554065"/>
    <lineage>
        <taxon>Eukaryota</taxon>
        <taxon>Viridiplantae</taxon>
        <taxon>Chlorophyta</taxon>
        <taxon>core chlorophytes</taxon>
        <taxon>Trebouxiophyceae</taxon>
        <taxon>Chlorellales</taxon>
        <taxon>Chlorellaceae</taxon>
        <taxon>Chlorella clade</taxon>
        <taxon>Chlorella</taxon>
    </lineage>
</organism>
<dbReference type="KEGG" id="cvr:CHLNCDRAFT_58198"/>
<keyword evidence="1" id="KW-0732">Signal</keyword>
<evidence type="ECO:0000313" key="2">
    <source>
        <dbReference type="EMBL" id="EFN54717.1"/>
    </source>
</evidence>
<dbReference type="GeneID" id="17353965"/>
<dbReference type="InParanoid" id="E1ZI45"/>
<evidence type="ECO:0000313" key="3">
    <source>
        <dbReference type="Proteomes" id="UP000008141"/>
    </source>
</evidence>
<feature type="signal peptide" evidence="1">
    <location>
        <begin position="1"/>
        <end position="21"/>
    </location>
</feature>
<dbReference type="EMBL" id="GL433847">
    <property type="protein sequence ID" value="EFN54717.1"/>
    <property type="molecule type" value="Genomic_DNA"/>
</dbReference>
<dbReference type="Proteomes" id="UP000008141">
    <property type="component" value="Unassembled WGS sequence"/>
</dbReference>
<dbReference type="OrthoDB" id="517593at2759"/>
<accession>E1ZI45</accession>
<dbReference type="RefSeq" id="XP_005846819.1">
    <property type="nucleotide sequence ID" value="XM_005846757.1"/>
</dbReference>
<dbReference type="AlphaFoldDB" id="E1ZI45"/>
<feature type="chain" id="PRO_5003156358" evidence="1">
    <location>
        <begin position="22"/>
        <end position="446"/>
    </location>
</feature>
<gene>
    <name evidence="2" type="ORF">CHLNCDRAFT_58198</name>
</gene>
<sequence>MHSPRLALTLALLASLTACQCAPLSVDETSIQGLLLEDTIRLLGNLDKALTSQAASKLKGASASAAGPASAASGTARGLALRLGRLRGGQMMGSAAGPAGRRTVPAGHADAAAADAREVAVYFIHAATVQLMLKNPLLIPASLAKPMGKTRAAACKKEVRRMGFSRKVKVAMCNSTIPFPTASAMAHLEMERKLKRMVPLARQDGGTQGTGPWPARGLKQEFDCYNGKSFIDYLLRKNAEKAYKAGYGCLSFSCGFPIPPVPILQVSAKIEGCLPWLDFVNGVFMQCTKIGCKNSTAEDDAYLNNLVAMAENTQISGFFGVCVGWGELKLILEMFGFKDACLGPKLTVWPMKQQLGLAQELSFVVGSIQFGGKFQYGVGSESAICKLAHYGNLGFYNHELKCKDFCAWDPFDGEIFFKAGINFFFFRLSWSIKILQSPLPACDKSF</sequence>
<keyword evidence="3" id="KW-1185">Reference proteome</keyword>
<dbReference type="PROSITE" id="PS51257">
    <property type="entry name" value="PROKAR_LIPOPROTEIN"/>
    <property type="match status" value="1"/>
</dbReference>
<name>E1ZI45_CHLVA</name>